<comment type="subcellular location">
    <subcellularLocation>
        <location evidence="1">Membrane</location>
        <topology evidence="1">Multi-pass membrane protein</topology>
    </subcellularLocation>
</comment>
<dbReference type="Pfam" id="PF00003">
    <property type="entry name" value="7tm_3"/>
    <property type="match status" value="1"/>
</dbReference>
<dbReference type="EMBL" id="JANBUM010000241">
    <property type="protein sequence ID" value="KAJ2780650.1"/>
    <property type="molecule type" value="Genomic_DNA"/>
</dbReference>
<keyword evidence="4 6" id="KW-0472">Membrane</keyword>
<feature type="region of interest" description="Disordered" evidence="5">
    <location>
        <begin position="328"/>
        <end position="424"/>
    </location>
</feature>
<accession>A0A9W8LGG9</accession>
<evidence type="ECO:0000256" key="3">
    <source>
        <dbReference type="ARBA" id="ARBA00022989"/>
    </source>
</evidence>
<organism evidence="8 9">
    <name type="scientific">Coemansia interrupta</name>
    <dbReference type="NCBI Taxonomy" id="1126814"/>
    <lineage>
        <taxon>Eukaryota</taxon>
        <taxon>Fungi</taxon>
        <taxon>Fungi incertae sedis</taxon>
        <taxon>Zoopagomycota</taxon>
        <taxon>Kickxellomycotina</taxon>
        <taxon>Kickxellomycetes</taxon>
        <taxon>Kickxellales</taxon>
        <taxon>Kickxellaceae</taxon>
        <taxon>Coemansia</taxon>
    </lineage>
</organism>
<feature type="transmembrane region" description="Helical" evidence="6">
    <location>
        <begin position="187"/>
        <end position="205"/>
    </location>
</feature>
<evidence type="ECO:0000313" key="8">
    <source>
        <dbReference type="EMBL" id="KAJ2780650.1"/>
    </source>
</evidence>
<evidence type="ECO:0000256" key="1">
    <source>
        <dbReference type="ARBA" id="ARBA00004141"/>
    </source>
</evidence>
<keyword evidence="3 6" id="KW-1133">Transmembrane helix</keyword>
<keyword evidence="2 6" id="KW-0812">Transmembrane</keyword>
<gene>
    <name evidence="8" type="ORF">GGI15_003462</name>
</gene>
<keyword evidence="9" id="KW-1185">Reference proteome</keyword>
<evidence type="ECO:0000256" key="4">
    <source>
        <dbReference type="ARBA" id="ARBA00023136"/>
    </source>
</evidence>
<feature type="compositionally biased region" description="Low complexity" evidence="5">
    <location>
        <begin position="406"/>
        <end position="423"/>
    </location>
</feature>
<sequence>MSFEFTEAEQNRVKYAALLGFTLDPIGYADRTLIIVLSSIYGVNLFFVLFMLYNRCYPPIKCKSPLLMASVYLGCCCWLIGDLQINGHVHLANTPLTNCKLWGVWFRVILGVCTVSSLIALRSYGLYRVFRLNRPYRGLAMYLPFLVYCVCTLVYGIVAQVLKPSVTVEYIPLIDVCYCPKPFRGALYGYIWVTWVFVAVINWKIRRIKSSFNESREMLFSCLVVFAILTFSTALQLKNPEYPFSLKLRILTTAMDHLGTNLVWWAIMGVPLFNCLFRRKAYLKYWSNKLRKDGLQNEYDVKESQSLRSFDTQDDMFFGDWDGPAAPEYLPNGEPRPQSSKGKKGRSFAPYRQSYQVPPKSSIRLYTRRRKIDPKDPFDIPPLSPTTAVNSPESQDPFKRFSDNFRPLQQQMQYQQRPNPRRQSLYVANESQTVLPRVALSNSSASFVPPTDPPIPHRWSTSSSKGSKL</sequence>
<dbReference type="InterPro" id="IPR017978">
    <property type="entry name" value="GPCR_3_C"/>
</dbReference>
<feature type="compositionally biased region" description="Polar residues" evidence="5">
    <location>
        <begin position="459"/>
        <end position="469"/>
    </location>
</feature>
<feature type="region of interest" description="Disordered" evidence="5">
    <location>
        <begin position="443"/>
        <end position="469"/>
    </location>
</feature>
<feature type="domain" description="G-protein coupled receptors family 3 profile" evidence="7">
    <location>
        <begin position="33"/>
        <end position="237"/>
    </location>
</feature>
<feature type="transmembrane region" description="Helical" evidence="6">
    <location>
        <begin position="105"/>
        <end position="127"/>
    </location>
</feature>
<evidence type="ECO:0000256" key="2">
    <source>
        <dbReference type="ARBA" id="ARBA00022692"/>
    </source>
</evidence>
<feature type="transmembrane region" description="Helical" evidence="6">
    <location>
        <begin position="257"/>
        <end position="277"/>
    </location>
</feature>
<evidence type="ECO:0000256" key="6">
    <source>
        <dbReference type="SAM" id="Phobius"/>
    </source>
</evidence>
<feature type="transmembrane region" description="Helical" evidence="6">
    <location>
        <begin position="139"/>
        <end position="162"/>
    </location>
</feature>
<dbReference type="Proteomes" id="UP001140172">
    <property type="component" value="Unassembled WGS sequence"/>
</dbReference>
<dbReference type="OrthoDB" id="2121906at2759"/>
<evidence type="ECO:0000256" key="5">
    <source>
        <dbReference type="SAM" id="MobiDB-lite"/>
    </source>
</evidence>
<comment type="caution">
    <text evidence="8">The sequence shown here is derived from an EMBL/GenBank/DDBJ whole genome shotgun (WGS) entry which is preliminary data.</text>
</comment>
<reference evidence="8" key="1">
    <citation type="submission" date="2022-07" db="EMBL/GenBank/DDBJ databases">
        <title>Phylogenomic reconstructions and comparative analyses of Kickxellomycotina fungi.</title>
        <authorList>
            <person name="Reynolds N.K."/>
            <person name="Stajich J.E."/>
            <person name="Barry K."/>
            <person name="Grigoriev I.V."/>
            <person name="Crous P."/>
            <person name="Smith M.E."/>
        </authorList>
    </citation>
    <scope>NUCLEOTIDE SEQUENCE</scope>
    <source>
        <strain evidence="8">BCRC 34489</strain>
    </source>
</reference>
<protein>
    <recommendedName>
        <fullName evidence="7">G-protein coupled receptors family 3 profile domain-containing protein</fullName>
    </recommendedName>
</protein>
<feature type="compositionally biased region" description="Polar residues" evidence="5">
    <location>
        <begin position="385"/>
        <end position="394"/>
    </location>
</feature>
<feature type="transmembrane region" description="Helical" evidence="6">
    <location>
        <begin position="33"/>
        <end position="53"/>
    </location>
</feature>
<dbReference type="AlphaFoldDB" id="A0A9W8LGG9"/>
<proteinExistence type="predicted"/>
<dbReference type="GO" id="GO:0004930">
    <property type="term" value="F:G protein-coupled receptor activity"/>
    <property type="evidence" value="ECO:0007669"/>
    <property type="project" value="InterPro"/>
</dbReference>
<feature type="transmembrane region" description="Helical" evidence="6">
    <location>
        <begin position="217"/>
        <end position="237"/>
    </location>
</feature>
<evidence type="ECO:0000259" key="7">
    <source>
        <dbReference type="Pfam" id="PF00003"/>
    </source>
</evidence>
<name>A0A9W8LGG9_9FUNG</name>
<evidence type="ECO:0000313" key="9">
    <source>
        <dbReference type="Proteomes" id="UP001140172"/>
    </source>
</evidence>
<feature type="transmembrane region" description="Helical" evidence="6">
    <location>
        <begin position="65"/>
        <end position="85"/>
    </location>
</feature>
<dbReference type="GO" id="GO:0016020">
    <property type="term" value="C:membrane"/>
    <property type="evidence" value="ECO:0007669"/>
    <property type="project" value="UniProtKB-SubCell"/>
</dbReference>